<dbReference type="AlphaFoldDB" id="C7RG86"/>
<proteinExistence type="predicted"/>
<evidence type="ECO:0000259" key="1">
    <source>
        <dbReference type="Pfam" id="PF08000"/>
    </source>
</evidence>
<dbReference type="InterPro" id="IPR012544">
    <property type="entry name" value="PHb"/>
</dbReference>
<dbReference type="SUPFAM" id="SSF50729">
    <property type="entry name" value="PH domain-like"/>
    <property type="match status" value="1"/>
</dbReference>
<accession>C7RG86</accession>
<organism evidence="2 3">
    <name type="scientific">Anaerococcus prevotii (strain ATCC 9321 / DSM 20548 / JCM 6508 / NCTC 11806 / PC1)</name>
    <name type="common">Peptostreptococcus prevotii</name>
    <name type="synonym">Peptococcus prevotii</name>
    <dbReference type="NCBI Taxonomy" id="525919"/>
    <lineage>
        <taxon>Bacteria</taxon>
        <taxon>Bacillati</taxon>
        <taxon>Bacillota</taxon>
        <taxon>Tissierellia</taxon>
        <taxon>Tissierellales</taxon>
        <taxon>Peptoniphilaceae</taxon>
        <taxon>Anaerococcus</taxon>
    </lineage>
</organism>
<evidence type="ECO:0000313" key="3">
    <source>
        <dbReference type="Proteomes" id="UP000002294"/>
    </source>
</evidence>
<evidence type="ECO:0000313" key="2">
    <source>
        <dbReference type="EMBL" id="ACV28497.1"/>
    </source>
</evidence>
<sequence>MSTIGSGIIGDSNTFNLKEINIENVRKEVINFLLKDEAIIQAFETIRDQIIFTTKRIFVINVQGITGKKIAYISYPYSKIQYFGIETAGMLDIDSELIIAFNDGNKLSFDFKKGVDIIEISKTISEFIL</sequence>
<dbReference type="KEGG" id="apr:Apre_0450"/>
<dbReference type="PANTHER" id="PTHR35796:SF3">
    <property type="entry name" value="BHLH DOMAIN-CONTAINING PROTEIN"/>
    <property type="match status" value="1"/>
</dbReference>
<dbReference type="PANTHER" id="PTHR35796">
    <property type="entry name" value="HYPOTHETICAL CYTOSOLIC PROTEIN"/>
    <property type="match status" value="1"/>
</dbReference>
<feature type="domain" description="Bacterial Pleckstrin homology" evidence="1">
    <location>
        <begin position="10"/>
        <end position="127"/>
    </location>
</feature>
<keyword evidence="3" id="KW-1185">Reference proteome</keyword>
<gene>
    <name evidence="2" type="ordered locus">Apre_0450</name>
</gene>
<dbReference type="EMBL" id="CP001708">
    <property type="protein sequence ID" value="ACV28497.1"/>
    <property type="molecule type" value="Genomic_DNA"/>
</dbReference>
<dbReference type="InterPro" id="IPR037063">
    <property type="entry name" value="PHb_sf"/>
</dbReference>
<protein>
    <recommendedName>
        <fullName evidence="1">Bacterial Pleckstrin homology domain-containing protein</fullName>
    </recommendedName>
</protein>
<dbReference type="eggNOG" id="ENOG503172B">
    <property type="taxonomic scope" value="Bacteria"/>
</dbReference>
<dbReference type="RefSeq" id="WP_015777409.1">
    <property type="nucleotide sequence ID" value="NC_013171.1"/>
</dbReference>
<name>C7RG86_ANAPD</name>
<dbReference type="HOGENOM" id="CLU_137895_0_0_9"/>
<reference evidence="2 3" key="1">
    <citation type="journal article" date="2009" name="Stand. Genomic Sci.">
        <title>Complete genome sequence of Anaerococcus prevotii type strain (PC1).</title>
        <authorList>
            <person name="Labutti K."/>
            <person name="Pukall R."/>
            <person name="Steenblock K."/>
            <person name="Glavina Del Rio T."/>
            <person name="Tice H."/>
            <person name="Copeland A."/>
            <person name="Cheng J.F."/>
            <person name="Lucas S."/>
            <person name="Chen F."/>
            <person name="Nolan M."/>
            <person name="Bruce D."/>
            <person name="Goodwin L."/>
            <person name="Pitluck S."/>
            <person name="Ivanova N."/>
            <person name="Mavromatis K."/>
            <person name="Ovchinnikova G."/>
            <person name="Pati A."/>
            <person name="Chen A."/>
            <person name="Palaniappan K."/>
            <person name="Land M."/>
            <person name="Hauser L."/>
            <person name="Chang Y.J."/>
            <person name="Jeffries C.D."/>
            <person name="Chain P."/>
            <person name="Saunders E."/>
            <person name="Brettin T."/>
            <person name="Detter J.C."/>
            <person name="Han C."/>
            <person name="Goker M."/>
            <person name="Bristow J."/>
            <person name="Eisen J.A."/>
            <person name="Markowitz V."/>
            <person name="Hugenholtz P."/>
            <person name="Kyrpides N.C."/>
            <person name="Klenk H.P."/>
            <person name="Lapidus A."/>
        </authorList>
    </citation>
    <scope>NUCLEOTIDE SEQUENCE [LARGE SCALE GENOMIC DNA]</scope>
    <source>
        <strain evidence="3">ATCC 9321 / DSM 20548 / JCM 6508 / NCTC 11806 / PC1</strain>
    </source>
</reference>
<dbReference type="Proteomes" id="UP000002294">
    <property type="component" value="Chromosome"/>
</dbReference>
<dbReference type="Pfam" id="PF08000">
    <property type="entry name" value="bPH_1"/>
    <property type="match status" value="1"/>
</dbReference>
<dbReference type="Gene3D" id="2.30.29.50">
    <property type="entry name" value="Bacterial Pleckstrin homology domain"/>
    <property type="match status" value="1"/>
</dbReference>
<dbReference type="CDD" id="cd13225">
    <property type="entry name" value="PH-like_bacteria"/>
    <property type="match status" value="1"/>
</dbReference>
<dbReference type="OrthoDB" id="9803613at2"/>